<dbReference type="PANTHER" id="PTHR46558">
    <property type="entry name" value="TRACRIPTIONAL REGULATORY PROTEIN-RELATED-RELATED"/>
    <property type="match status" value="1"/>
</dbReference>
<protein>
    <submittedName>
        <fullName evidence="3">XRE family transcriptional regulator</fullName>
    </submittedName>
</protein>
<evidence type="ECO:0000313" key="4">
    <source>
        <dbReference type="Proteomes" id="UP000283745"/>
    </source>
</evidence>
<dbReference type="InterPro" id="IPR010982">
    <property type="entry name" value="Lambda_DNA-bd_dom_sf"/>
</dbReference>
<evidence type="ECO:0000256" key="1">
    <source>
        <dbReference type="ARBA" id="ARBA00023125"/>
    </source>
</evidence>
<dbReference type="CDD" id="cd00093">
    <property type="entry name" value="HTH_XRE"/>
    <property type="match status" value="1"/>
</dbReference>
<dbReference type="Proteomes" id="UP000283745">
    <property type="component" value="Unassembled WGS sequence"/>
</dbReference>
<dbReference type="PANTHER" id="PTHR46558:SF11">
    <property type="entry name" value="HTH-TYPE TRANSCRIPTIONAL REGULATOR XRE"/>
    <property type="match status" value="1"/>
</dbReference>
<dbReference type="EMBL" id="QSKF01000022">
    <property type="protein sequence ID" value="RHE36489.1"/>
    <property type="molecule type" value="Genomic_DNA"/>
</dbReference>
<dbReference type="Pfam" id="PF13560">
    <property type="entry name" value="HTH_31"/>
    <property type="match status" value="1"/>
</dbReference>
<accession>A0A414J025</accession>
<keyword evidence="1" id="KW-0238">DNA-binding</keyword>
<evidence type="ECO:0000313" key="3">
    <source>
        <dbReference type="EMBL" id="RHE36489.1"/>
    </source>
</evidence>
<name>A0A414J025_9FIRM</name>
<evidence type="ECO:0000259" key="2">
    <source>
        <dbReference type="PROSITE" id="PS50943"/>
    </source>
</evidence>
<sequence length="110" mass="12703">MEFGNRLRKLRNQNGLSQKEVAIAISVSVNAISQYETNKRFPEPDVLVRLCKYYKISADYLLGLTEQQRSPQTTGEVLENTLSREQHVILDELIKMLNKEENIDGKHKDI</sequence>
<comment type="caution">
    <text evidence="3">The sequence shown here is derived from an EMBL/GenBank/DDBJ whole genome shotgun (WGS) entry which is preliminary data.</text>
</comment>
<feature type="domain" description="HTH cro/C1-type" evidence="2">
    <location>
        <begin position="7"/>
        <end position="61"/>
    </location>
</feature>
<proteinExistence type="predicted"/>
<dbReference type="Gene3D" id="1.10.260.40">
    <property type="entry name" value="lambda repressor-like DNA-binding domains"/>
    <property type="match status" value="1"/>
</dbReference>
<dbReference type="GO" id="GO:0003677">
    <property type="term" value="F:DNA binding"/>
    <property type="evidence" value="ECO:0007669"/>
    <property type="project" value="UniProtKB-KW"/>
</dbReference>
<dbReference type="SMART" id="SM00530">
    <property type="entry name" value="HTH_XRE"/>
    <property type="match status" value="1"/>
</dbReference>
<dbReference type="PROSITE" id="PS50943">
    <property type="entry name" value="HTH_CROC1"/>
    <property type="match status" value="1"/>
</dbReference>
<gene>
    <name evidence="3" type="ORF">DW740_17040</name>
</gene>
<reference evidence="3 4" key="1">
    <citation type="submission" date="2018-08" db="EMBL/GenBank/DDBJ databases">
        <title>A genome reference for cultivated species of the human gut microbiota.</title>
        <authorList>
            <person name="Zou Y."/>
            <person name="Xue W."/>
            <person name="Luo G."/>
        </authorList>
    </citation>
    <scope>NUCLEOTIDE SEQUENCE [LARGE SCALE GENOMIC DNA]</scope>
    <source>
        <strain evidence="3 4">AM28-23</strain>
    </source>
</reference>
<dbReference type="InterPro" id="IPR001387">
    <property type="entry name" value="Cro/C1-type_HTH"/>
</dbReference>
<dbReference type="RefSeq" id="WP_015541000.1">
    <property type="nucleotide sequence ID" value="NZ_CABJFK010000022.1"/>
</dbReference>
<dbReference type="AlphaFoldDB" id="A0A414J025"/>
<dbReference type="SUPFAM" id="SSF47413">
    <property type="entry name" value="lambda repressor-like DNA-binding domains"/>
    <property type="match status" value="1"/>
</dbReference>
<organism evidence="3 4">
    <name type="scientific">Blautia obeum</name>
    <dbReference type="NCBI Taxonomy" id="40520"/>
    <lineage>
        <taxon>Bacteria</taxon>
        <taxon>Bacillati</taxon>
        <taxon>Bacillota</taxon>
        <taxon>Clostridia</taxon>
        <taxon>Lachnospirales</taxon>
        <taxon>Lachnospiraceae</taxon>
        <taxon>Blautia</taxon>
    </lineage>
</organism>